<evidence type="ECO:0000313" key="4">
    <source>
        <dbReference type="EMBL" id="KAK7693260.1"/>
    </source>
</evidence>
<name>A0AAW0GQG2_9APHY</name>
<comment type="caution">
    <text evidence="4">The sequence shown here is derived from an EMBL/GenBank/DDBJ whole genome shotgun (WGS) entry which is preliminary data.</text>
</comment>
<dbReference type="PANTHER" id="PTHR12967:SF0">
    <property type="entry name" value="PROTEIN SHQ1 HOMOLOG"/>
    <property type="match status" value="1"/>
</dbReference>
<evidence type="ECO:0000259" key="3">
    <source>
        <dbReference type="PROSITE" id="PS51203"/>
    </source>
</evidence>
<dbReference type="GO" id="GO:0051082">
    <property type="term" value="F:unfolded protein binding"/>
    <property type="evidence" value="ECO:0007669"/>
    <property type="project" value="TreeGrafter"/>
</dbReference>
<dbReference type="InterPro" id="IPR048696">
    <property type="entry name" value="SHQ1-like_CS"/>
</dbReference>
<dbReference type="InterPro" id="IPR007009">
    <property type="entry name" value="Shq1_C"/>
</dbReference>
<dbReference type="InterPro" id="IPR039742">
    <property type="entry name" value="Shq1"/>
</dbReference>
<feature type="domain" description="CS" evidence="3">
    <location>
        <begin position="1"/>
        <end position="89"/>
    </location>
</feature>
<gene>
    <name evidence="4" type="ORF">QCA50_002827</name>
</gene>
<evidence type="ECO:0000313" key="5">
    <source>
        <dbReference type="Proteomes" id="UP001385951"/>
    </source>
</evidence>
<dbReference type="GO" id="GO:0005654">
    <property type="term" value="C:nucleoplasm"/>
    <property type="evidence" value="ECO:0007669"/>
    <property type="project" value="TreeGrafter"/>
</dbReference>
<feature type="compositionally biased region" description="Acidic residues" evidence="2">
    <location>
        <begin position="460"/>
        <end position="473"/>
    </location>
</feature>
<comment type="similarity">
    <text evidence="1">Belongs to the SHQ1 family.</text>
</comment>
<reference evidence="4 5" key="1">
    <citation type="submission" date="2022-09" db="EMBL/GenBank/DDBJ databases">
        <authorList>
            <person name="Palmer J.M."/>
        </authorList>
    </citation>
    <scope>NUCLEOTIDE SEQUENCE [LARGE SCALE GENOMIC DNA]</scope>
    <source>
        <strain evidence="4 5">DSM 7382</strain>
    </source>
</reference>
<dbReference type="PANTHER" id="PTHR12967">
    <property type="entry name" value="PROTEIN SHQ1 HOMOLOG"/>
    <property type="match status" value="1"/>
</dbReference>
<protein>
    <recommendedName>
        <fullName evidence="3">CS domain-containing protein</fullName>
    </recommendedName>
</protein>
<evidence type="ECO:0000256" key="1">
    <source>
        <dbReference type="ARBA" id="ARBA00005607"/>
    </source>
</evidence>
<dbReference type="PROSITE" id="PS51203">
    <property type="entry name" value="CS"/>
    <property type="match status" value="1"/>
</dbReference>
<proteinExistence type="inferred from homology"/>
<dbReference type="InterPro" id="IPR008978">
    <property type="entry name" value="HSP20-like_chaperone"/>
</dbReference>
<dbReference type="Proteomes" id="UP001385951">
    <property type="component" value="Unassembled WGS sequence"/>
</dbReference>
<dbReference type="InterPro" id="IPR007052">
    <property type="entry name" value="CS_dom"/>
</dbReference>
<dbReference type="AlphaFoldDB" id="A0AAW0GQG2"/>
<dbReference type="GO" id="GO:0005737">
    <property type="term" value="C:cytoplasm"/>
    <property type="evidence" value="ECO:0007669"/>
    <property type="project" value="TreeGrafter"/>
</dbReference>
<feature type="region of interest" description="Disordered" evidence="2">
    <location>
        <begin position="454"/>
        <end position="481"/>
    </location>
</feature>
<dbReference type="Pfam" id="PF21413">
    <property type="entry name" value="SHQ1-like_CS"/>
    <property type="match status" value="1"/>
</dbReference>
<dbReference type="Gene3D" id="2.60.40.790">
    <property type="match status" value="1"/>
</dbReference>
<accession>A0AAW0GQG2</accession>
<organism evidence="4 5">
    <name type="scientific">Cerrena zonata</name>
    <dbReference type="NCBI Taxonomy" id="2478898"/>
    <lineage>
        <taxon>Eukaryota</taxon>
        <taxon>Fungi</taxon>
        <taxon>Dikarya</taxon>
        <taxon>Basidiomycota</taxon>
        <taxon>Agaricomycotina</taxon>
        <taxon>Agaricomycetes</taxon>
        <taxon>Polyporales</taxon>
        <taxon>Cerrenaceae</taxon>
        <taxon>Cerrena</taxon>
    </lineage>
</organism>
<sequence>MITPRFSCTQTEESVVVSIYCPSVRASDVEITVDDTLFTIHINPYFLRLNFSHALLEDDESSAKYDPSSGNLTVTLTKAVKGQTFDDLDLLAKLLAPRPSKPQGPLIEVLDSQEDAPTEDEELANAAERLSLSQEQQEILEGTSSFIRLVNSTDLSEFEAAENDWQLKQELPEAGTSFKTSTSQNYGFLNLHTGYFRHVEHTENEANELGTTAETAEIGERRKLRLKHEDEKWDEEYYMADYADDEYIQELIHWKHPHGVPQTEIQYTEEEKLTMLHLASSTQTKDLYLTLLTLLFSYAYESRTTQKDPTPESGWTLSSLTPAFSALDPAPYVSISSDPNKFDSPELLATFVACYRRALSFPLYRSFALAETCRTDVIAFLKNGKRMVLRCLLEMKDILDHHDVYYVYSKIWVDDYSVWIQSSSDETLRSLAADVERLKIPKSELGWDLERLESLTQEERESDSDDEDSEDEIERMLPAPL</sequence>
<dbReference type="GO" id="GO:0000493">
    <property type="term" value="P:box H/ACA snoRNP assembly"/>
    <property type="evidence" value="ECO:0007669"/>
    <property type="project" value="InterPro"/>
</dbReference>
<dbReference type="Pfam" id="PF04925">
    <property type="entry name" value="SHQ1"/>
    <property type="match status" value="1"/>
</dbReference>
<evidence type="ECO:0000256" key="2">
    <source>
        <dbReference type="SAM" id="MobiDB-lite"/>
    </source>
</evidence>
<keyword evidence="5" id="KW-1185">Reference proteome</keyword>
<dbReference type="SUPFAM" id="SSF49764">
    <property type="entry name" value="HSP20-like chaperones"/>
    <property type="match status" value="1"/>
</dbReference>
<dbReference type="CDD" id="cd06463">
    <property type="entry name" value="p23_like"/>
    <property type="match status" value="1"/>
</dbReference>
<dbReference type="EMBL" id="JASBNA010000003">
    <property type="protein sequence ID" value="KAK7693260.1"/>
    <property type="molecule type" value="Genomic_DNA"/>
</dbReference>